<dbReference type="GO" id="GO:0006351">
    <property type="term" value="P:DNA-templated transcription"/>
    <property type="evidence" value="ECO:0007669"/>
    <property type="project" value="InterPro"/>
</dbReference>
<keyword evidence="2" id="KW-0175">Coiled coil</keyword>
<evidence type="ECO:0000256" key="1">
    <source>
        <dbReference type="ARBA" id="ARBA00023242"/>
    </source>
</evidence>
<keyword evidence="1" id="KW-0539">Nucleus</keyword>
<accession>A0A8J5NP11</accession>
<dbReference type="CDD" id="cd12148">
    <property type="entry name" value="fungal_TF_MHR"/>
    <property type="match status" value="1"/>
</dbReference>
<feature type="coiled-coil region" evidence="2">
    <location>
        <begin position="57"/>
        <end position="91"/>
    </location>
</feature>
<dbReference type="PANTHER" id="PTHR46910">
    <property type="entry name" value="TRANSCRIPTION FACTOR PDR1"/>
    <property type="match status" value="1"/>
</dbReference>
<evidence type="ECO:0000313" key="5">
    <source>
        <dbReference type="Proteomes" id="UP000694050"/>
    </source>
</evidence>
<dbReference type="SMART" id="SM00906">
    <property type="entry name" value="Fungal_trans"/>
    <property type="match status" value="1"/>
</dbReference>
<reference evidence="4" key="1">
    <citation type="submission" date="2021-04" db="EMBL/GenBank/DDBJ databases">
        <title>First draft genome resource for Brassicaceae pathogens Fusarium oxysporum f. sp. raphani and Fusarium oxysporum f. sp. rapae.</title>
        <authorList>
            <person name="Asai S."/>
        </authorList>
    </citation>
    <scope>NUCLEOTIDE SEQUENCE</scope>
    <source>
        <strain evidence="4">Tf1208</strain>
    </source>
</reference>
<evidence type="ECO:0000256" key="2">
    <source>
        <dbReference type="SAM" id="Coils"/>
    </source>
</evidence>
<dbReference type="GO" id="GO:0008270">
    <property type="term" value="F:zinc ion binding"/>
    <property type="evidence" value="ECO:0007669"/>
    <property type="project" value="InterPro"/>
</dbReference>
<dbReference type="InterPro" id="IPR001138">
    <property type="entry name" value="Zn2Cys6_DnaBD"/>
</dbReference>
<protein>
    <submittedName>
        <fullName evidence="4">Fusaridione A cluster transcription factor fsdR</fullName>
    </submittedName>
</protein>
<dbReference type="PROSITE" id="PS50048">
    <property type="entry name" value="ZN2_CY6_FUNGAL_2"/>
    <property type="match status" value="1"/>
</dbReference>
<dbReference type="Pfam" id="PF00172">
    <property type="entry name" value="Zn_clus"/>
    <property type="match status" value="1"/>
</dbReference>
<dbReference type="CDD" id="cd00067">
    <property type="entry name" value="GAL4"/>
    <property type="match status" value="1"/>
</dbReference>
<name>A0A8J5NP11_FUSOX</name>
<dbReference type="InterPro" id="IPR050987">
    <property type="entry name" value="AtrR-like"/>
</dbReference>
<proteinExistence type="predicted"/>
<dbReference type="SMART" id="SM00066">
    <property type="entry name" value="GAL4"/>
    <property type="match status" value="1"/>
</dbReference>
<evidence type="ECO:0000259" key="3">
    <source>
        <dbReference type="PROSITE" id="PS50048"/>
    </source>
</evidence>
<dbReference type="AlphaFoldDB" id="A0A8J5NP11"/>
<dbReference type="PANTHER" id="PTHR46910:SF25">
    <property type="entry name" value="ABC-TRANSPORTER-REGULATING TRANSCRIPTION FACTOR"/>
    <property type="match status" value="1"/>
</dbReference>
<dbReference type="GO" id="GO:0000981">
    <property type="term" value="F:DNA-binding transcription factor activity, RNA polymerase II-specific"/>
    <property type="evidence" value="ECO:0007669"/>
    <property type="project" value="InterPro"/>
</dbReference>
<gene>
    <name evidence="4" type="primary">fsdR-1</name>
    <name evidence="4" type="ORF">Forpe1208_v011142</name>
</gene>
<dbReference type="GO" id="GO:0003677">
    <property type="term" value="F:DNA binding"/>
    <property type="evidence" value="ECO:0007669"/>
    <property type="project" value="InterPro"/>
</dbReference>
<evidence type="ECO:0000313" key="4">
    <source>
        <dbReference type="EMBL" id="KAG7409031.1"/>
    </source>
</evidence>
<dbReference type="Pfam" id="PF04082">
    <property type="entry name" value="Fungal_trans"/>
    <property type="match status" value="1"/>
</dbReference>
<dbReference type="EMBL" id="JAELUQ010000008">
    <property type="protein sequence ID" value="KAG7409031.1"/>
    <property type="molecule type" value="Genomic_DNA"/>
</dbReference>
<comment type="caution">
    <text evidence="4">The sequence shown here is derived from an EMBL/GenBank/DDBJ whole genome shotgun (WGS) entry which is preliminary data.</text>
</comment>
<sequence>MPPTQMTRKACDVCYRKRIRCDGQKPRCSHCVLYKSDCTFKATSRKAAIRKQPNSTAAALQSQVQSLETSLDEAQQRIKELEGRLSQKSNRQSDQVQANGYDVSYSGEVSHESSLELPPQHEVLSGVNKFLTTFNTILPLFHPRRLLSRVNTWYEQPHQRDASSWAAINVVLALAYRHIPDEEKPRNYSTLDFMSKAQSVLNDIMLGESNLLDVQTIVGMVVLLQATSDLKPASALVPIALRLAHGLGLHTRSGSEHLSPSESLEQDRVFWIAYILDRDIAMRTKLPPIQSQNDISIGWPSATPTDGAGMLYTADSSSNFNFFLSRVQLAHIQGEVYEAMLSKSPIAADVYVRLENVARIHHMLDEWLACIPFEFSPSAITQSGNANLQRAFGVLYSSHLTCRSVVCKAHAMEAQWIPSLQDFGRKAVEQGVVTAPRLPVGWNKLVHESRQYISLFMAIDQKDPAFIWMTACTYISAAVCLTANSLFNPWHTTIETDDQLIAQAFTFLEDIILQAPLPQLKRLRISWDELLKNARQMSFQNSVQNIDWLEATCS</sequence>
<feature type="domain" description="Zn(2)-C6 fungal-type" evidence="3">
    <location>
        <begin position="10"/>
        <end position="40"/>
    </location>
</feature>
<dbReference type="Proteomes" id="UP000694050">
    <property type="component" value="Unassembled WGS sequence"/>
</dbReference>
<dbReference type="InterPro" id="IPR007219">
    <property type="entry name" value="XnlR_reg_dom"/>
</dbReference>
<organism evidence="4 5">
    <name type="scientific">Fusarium oxysporum f. sp. rapae</name>
    <dbReference type="NCBI Taxonomy" id="485398"/>
    <lineage>
        <taxon>Eukaryota</taxon>
        <taxon>Fungi</taxon>
        <taxon>Dikarya</taxon>
        <taxon>Ascomycota</taxon>
        <taxon>Pezizomycotina</taxon>
        <taxon>Sordariomycetes</taxon>
        <taxon>Hypocreomycetidae</taxon>
        <taxon>Hypocreales</taxon>
        <taxon>Nectriaceae</taxon>
        <taxon>Fusarium</taxon>
        <taxon>Fusarium oxysporum species complex</taxon>
    </lineage>
</organism>